<dbReference type="Pfam" id="PF13193">
    <property type="entry name" value="AMP-binding_C"/>
    <property type="match status" value="1"/>
</dbReference>
<dbReference type="GO" id="GO:0016207">
    <property type="term" value="F:4-coumarate-CoA ligase activity"/>
    <property type="evidence" value="ECO:0007669"/>
    <property type="project" value="UniProtKB-EC"/>
</dbReference>
<dbReference type="Gene3D" id="3.30.300.30">
    <property type="match status" value="1"/>
</dbReference>
<dbReference type="PANTHER" id="PTHR24096:SF425">
    <property type="entry name" value="4-COUMARATE--COA LIGASE-LIKE 7"/>
    <property type="match status" value="1"/>
</dbReference>
<dbReference type="InterPro" id="IPR000873">
    <property type="entry name" value="AMP-dep_synth/lig_dom"/>
</dbReference>
<evidence type="ECO:0000256" key="1">
    <source>
        <dbReference type="ARBA" id="ARBA00006432"/>
    </source>
</evidence>
<dbReference type="InterPro" id="IPR025110">
    <property type="entry name" value="AMP-bd_C"/>
</dbReference>
<evidence type="ECO:0000256" key="4">
    <source>
        <dbReference type="ARBA" id="ARBA00022840"/>
    </source>
</evidence>
<comment type="caution">
    <text evidence="8">The sequence shown here is derived from an EMBL/GenBank/DDBJ whole genome shotgun (WGS) entry which is preliminary data.</text>
</comment>
<evidence type="ECO:0000256" key="5">
    <source>
        <dbReference type="ARBA" id="ARBA00034252"/>
    </source>
</evidence>
<dbReference type="PANTHER" id="PTHR24096">
    <property type="entry name" value="LONG-CHAIN-FATTY-ACID--COA LIGASE"/>
    <property type="match status" value="1"/>
</dbReference>
<dbReference type="Pfam" id="PF00501">
    <property type="entry name" value="AMP-binding"/>
    <property type="match status" value="1"/>
</dbReference>
<dbReference type="FunFam" id="3.30.300.30:FF:000007">
    <property type="entry name" value="4-coumarate--CoA ligase 2"/>
    <property type="match status" value="1"/>
</dbReference>
<sequence>MGKSGYGPDGVYRSLRPRIAFPADPALSMVPFLFRSAAAHPDRLALVDADTGDALSFADLRSSVLSAAAGLSSLFGLRKGDVVLIFAPNSVHFPIAFLAALSLGAIATTVNPLYTVPELTRQARDARAKVVVTVPHLWSKAAALRLPAIIIGPKDSPLSPPPASPVAYFSDLVANPVPAGFSPPPVYQSDVAALLYSSGTTGASKGVVLTHRNFICTAQMATVDQDSRGDGPNTAICFLPMFHIFGLSVITYSQLCRGNSVVSVSRFDMDAILKAVEGHRVTHFFGVPPVMIALAKQGKVTKYDLSSLRFVCSGAAPISKDVMEDVAKHLPHADIVQYLNNPEATKLTLREGWLHTGDLGYFDEKGQLFIVDRIKELIKYKGFQVAPAELEGLLLSHPEILDAVVIPFPDAEAGEVPIAHVVRSPTSSLTGEDIQNFIAKQVAPYKRLRRVTFVSSVPKSVSGKILRREMIEKVRSML</sequence>
<protein>
    <recommendedName>
        <fullName evidence="2">4-coumarate--CoA ligase</fullName>
        <ecNumber evidence="2">6.2.1.12</ecNumber>
    </recommendedName>
</protein>
<dbReference type="Gene3D" id="3.40.50.12780">
    <property type="entry name" value="N-terminal domain of ligase-like"/>
    <property type="match status" value="2"/>
</dbReference>
<dbReference type="GO" id="GO:0005524">
    <property type="term" value="F:ATP binding"/>
    <property type="evidence" value="ECO:0007669"/>
    <property type="project" value="UniProtKB-KW"/>
</dbReference>
<keyword evidence="4" id="KW-0067">ATP-binding</keyword>
<dbReference type="PROSITE" id="PS00455">
    <property type="entry name" value="AMP_BINDING"/>
    <property type="match status" value="1"/>
</dbReference>
<organism evidence="8 9">
    <name type="scientific">Musa balbisiana</name>
    <name type="common">Banana</name>
    <dbReference type="NCBI Taxonomy" id="52838"/>
    <lineage>
        <taxon>Eukaryota</taxon>
        <taxon>Viridiplantae</taxon>
        <taxon>Streptophyta</taxon>
        <taxon>Embryophyta</taxon>
        <taxon>Tracheophyta</taxon>
        <taxon>Spermatophyta</taxon>
        <taxon>Magnoliopsida</taxon>
        <taxon>Liliopsida</taxon>
        <taxon>Zingiberales</taxon>
        <taxon>Musaceae</taxon>
        <taxon>Musa</taxon>
    </lineage>
</organism>
<evidence type="ECO:0000313" key="8">
    <source>
        <dbReference type="EMBL" id="THU69274.1"/>
    </source>
</evidence>
<proteinExistence type="inferred from homology"/>
<reference evidence="8 9" key="1">
    <citation type="journal article" date="2019" name="Nat. Plants">
        <title>Genome sequencing of Musa balbisiana reveals subgenome evolution and function divergence in polyploid bananas.</title>
        <authorList>
            <person name="Yao X."/>
        </authorList>
    </citation>
    <scope>NUCLEOTIDE SEQUENCE [LARGE SCALE GENOMIC DNA]</scope>
    <source>
        <strain evidence="9">cv. DH-PKW</strain>
        <tissue evidence="8">Leaves</tissue>
    </source>
</reference>
<dbReference type="EMBL" id="PYDT01000002">
    <property type="protein sequence ID" value="THU69274.1"/>
    <property type="molecule type" value="Genomic_DNA"/>
</dbReference>
<gene>
    <name evidence="8" type="ORF">C4D60_Mb08t12720</name>
</gene>
<dbReference type="STRING" id="52838.A0A4S8K3B5"/>
<name>A0A4S8K3B5_MUSBA</name>
<dbReference type="Proteomes" id="UP000317650">
    <property type="component" value="Chromosome 8"/>
</dbReference>
<evidence type="ECO:0000256" key="3">
    <source>
        <dbReference type="ARBA" id="ARBA00022598"/>
    </source>
</evidence>
<dbReference type="InterPro" id="IPR045851">
    <property type="entry name" value="AMP-bd_C_sf"/>
</dbReference>
<dbReference type="InterPro" id="IPR020845">
    <property type="entry name" value="AMP-binding_CS"/>
</dbReference>
<feature type="domain" description="AMP-binding enzyme C-terminal" evidence="7">
    <location>
        <begin position="389"/>
        <end position="464"/>
    </location>
</feature>
<dbReference type="EC" id="6.2.1.12" evidence="2"/>
<dbReference type="AlphaFoldDB" id="A0A4S8K3B5"/>
<evidence type="ECO:0000313" key="9">
    <source>
        <dbReference type="Proteomes" id="UP000317650"/>
    </source>
</evidence>
<comment type="catalytic activity">
    <reaction evidence="5">
        <text>(E)-4-coumarate + ATP + CoA = (E)-4-coumaroyl-CoA + AMP + diphosphate</text>
        <dbReference type="Rhea" id="RHEA:19641"/>
        <dbReference type="ChEBI" id="CHEBI:12876"/>
        <dbReference type="ChEBI" id="CHEBI:30616"/>
        <dbReference type="ChEBI" id="CHEBI:33019"/>
        <dbReference type="ChEBI" id="CHEBI:57287"/>
        <dbReference type="ChEBI" id="CHEBI:85008"/>
        <dbReference type="ChEBI" id="CHEBI:456215"/>
        <dbReference type="EC" id="6.2.1.12"/>
    </reaction>
    <physiologicalReaction direction="left-to-right" evidence="5">
        <dbReference type="Rhea" id="RHEA:19642"/>
    </physiologicalReaction>
</comment>
<evidence type="ECO:0000256" key="2">
    <source>
        <dbReference type="ARBA" id="ARBA00012959"/>
    </source>
</evidence>
<dbReference type="GO" id="GO:0009698">
    <property type="term" value="P:phenylpropanoid metabolic process"/>
    <property type="evidence" value="ECO:0007669"/>
    <property type="project" value="UniProtKB-ARBA"/>
</dbReference>
<accession>A0A4S8K3B5</accession>
<dbReference type="InterPro" id="IPR042099">
    <property type="entry name" value="ANL_N_sf"/>
</dbReference>
<evidence type="ECO:0000259" key="6">
    <source>
        <dbReference type="Pfam" id="PF00501"/>
    </source>
</evidence>
<keyword evidence="3" id="KW-0436">Ligase</keyword>
<dbReference type="GO" id="GO:0106290">
    <property type="term" value="F:trans-cinnamate-CoA ligase activity"/>
    <property type="evidence" value="ECO:0007669"/>
    <property type="project" value="UniProtKB-ARBA"/>
</dbReference>
<feature type="domain" description="AMP-dependent synthetase/ligase" evidence="6">
    <location>
        <begin position="34"/>
        <end position="337"/>
    </location>
</feature>
<dbReference type="SUPFAM" id="SSF56801">
    <property type="entry name" value="Acetyl-CoA synthetase-like"/>
    <property type="match status" value="1"/>
</dbReference>
<comment type="similarity">
    <text evidence="1">Belongs to the ATP-dependent AMP-binding enzyme family.</text>
</comment>
<keyword evidence="4" id="KW-0547">Nucleotide-binding</keyword>
<evidence type="ECO:0000259" key="7">
    <source>
        <dbReference type="Pfam" id="PF13193"/>
    </source>
</evidence>
<keyword evidence="9" id="KW-1185">Reference proteome</keyword>